<keyword evidence="4" id="KW-1185">Reference proteome</keyword>
<evidence type="ECO:0000313" key="3">
    <source>
        <dbReference type="EMBL" id="MFD2309658.1"/>
    </source>
</evidence>
<evidence type="ECO:0000313" key="4">
    <source>
        <dbReference type="Proteomes" id="UP001597425"/>
    </source>
</evidence>
<evidence type="ECO:0000256" key="1">
    <source>
        <dbReference type="ARBA" id="ARBA00023125"/>
    </source>
</evidence>
<dbReference type="InterPro" id="IPR010998">
    <property type="entry name" value="Integrase_recombinase_N"/>
</dbReference>
<dbReference type="Gene3D" id="1.10.150.130">
    <property type="match status" value="1"/>
</dbReference>
<dbReference type="EMBL" id="JBHUJD010000004">
    <property type="protein sequence ID" value="MFD2309658.1"/>
    <property type="molecule type" value="Genomic_DNA"/>
</dbReference>
<feature type="domain" description="Integrase SAM-like N-terminal" evidence="2">
    <location>
        <begin position="2"/>
        <end position="50"/>
    </location>
</feature>
<dbReference type="Proteomes" id="UP001597425">
    <property type="component" value="Unassembled WGS sequence"/>
</dbReference>
<organism evidence="3 4">
    <name type="scientific">Microbulbifer halophilus</name>
    <dbReference type="NCBI Taxonomy" id="453963"/>
    <lineage>
        <taxon>Bacteria</taxon>
        <taxon>Pseudomonadati</taxon>
        <taxon>Pseudomonadota</taxon>
        <taxon>Gammaproteobacteria</taxon>
        <taxon>Cellvibrionales</taxon>
        <taxon>Microbulbiferaceae</taxon>
        <taxon>Microbulbifer</taxon>
    </lineage>
</organism>
<evidence type="ECO:0000259" key="2">
    <source>
        <dbReference type="Pfam" id="PF13495"/>
    </source>
</evidence>
<name>A0ABW5E9D6_9GAMM</name>
<gene>
    <name evidence="3" type="ORF">ACFSKX_04440</name>
</gene>
<protein>
    <submittedName>
        <fullName evidence="3">Phage integrase N-terminal SAM-like domain-containing protein</fullName>
    </submittedName>
</protein>
<dbReference type="Pfam" id="PF13495">
    <property type="entry name" value="Phage_int_SAM_4"/>
    <property type="match status" value="1"/>
</dbReference>
<dbReference type="InterPro" id="IPR004107">
    <property type="entry name" value="Integrase_SAM-like_N"/>
</dbReference>
<sequence>MRHPESMGAIEVSGWLIHLAGRCSVAINTQKTALNAVAFLYKQFIRLDIGDPEFNRTNRARTGWQRH</sequence>
<dbReference type="RefSeq" id="WP_377535442.1">
    <property type="nucleotide sequence ID" value="NZ_JAPIVK010000002.1"/>
</dbReference>
<accession>A0ABW5E9D6</accession>
<reference evidence="4" key="1">
    <citation type="journal article" date="2019" name="Int. J. Syst. Evol. Microbiol.">
        <title>The Global Catalogue of Microorganisms (GCM) 10K type strain sequencing project: providing services to taxonomists for standard genome sequencing and annotation.</title>
        <authorList>
            <consortium name="The Broad Institute Genomics Platform"/>
            <consortium name="The Broad Institute Genome Sequencing Center for Infectious Disease"/>
            <person name="Wu L."/>
            <person name="Ma J."/>
        </authorList>
    </citation>
    <scope>NUCLEOTIDE SEQUENCE [LARGE SCALE GENOMIC DNA]</scope>
    <source>
        <strain evidence="4">KCTC 12848</strain>
    </source>
</reference>
<comment type="caution">
    <text evidence="3">The sequence shown here is derived from an EMBL/GenBank/DDBJ whole genome shotgun (WGS) entry which is preliminary data.</text>
</comment>
<proteinExistence type="predicted"/>
<keyword evidence="1" id="KW-0238">DNA-binding</keyword>